<gene>
    <name evidence="1" type="ORF">B0H66DRAFT_537489</name>
</gene>
<protein>
    <submittedName>
        <fullName evidence="1">Uncharacterized protein</fullName>
    </submittedName>
</protein>
<reference evidence="1" key="2">
    <citation type="submission" date="2023-06" db="EMBL/GenBank/DDBJ databases">
        <authorList>
            <consortium name="Lawrence Berkeley National Laboratory"/>
            <person name="Haridas S."/>
            <person name="Hensen N."/>
            <person name="Bonometti L."/>
            <person name="Westerberg I."/>
            <person name="Brannstrom I.O."/>
            <person name="Guillou S."/>
            <person name="Cros-Aarteil S."/>
            <person name="Calhoun S."/>
            <person name="Kuo A."/>
            <person name="Mondo S."/>
            <person name="Pangilinan J."/>
            <person name="Riley R."/>
            <person name="Labutti K."/>
            <person name="Andreopoulos B."/>
            <person name="Lipzen A."/>
            <person name="Chen C."/>
            <person name="Yanf M."/>
            <person name="Daum C."/>
            <person name="Ng V."/>
            <person name="Clum A."/>
            <person name="Steindorff A."/>
            <person name="Ohm R."/>
            <person name="Martin F."/>
            <person name="Silar P."/>
            <person name="Natvig D."/>
            <person name="Lalanne C."/>
            <person name="Gautier V."/>
            <person name="Ament-Velasquez S.L."/>
            <person name="Kruys A."/>
            <person name="Hutchinson M.I."/>
            <person name="Powell A.J."/>
            <person name="Barry K."/>
            <person name="Miller A.N."/>
            <person name="Grigoriev I.V."/>
            <person name="Debuchy R."/>
            <person name="Gladieux P."/>
            <person name="Thoren M.H."/>
            <person name="Johannesson H."/>
        </authorList>
    </citation>
    <scope>NUCLEOTIDE SEQUENCE</scope>
    <source>
        <strain evidence="1">CBS 118394</strain>
    </source>
</reference>
<proteinExistence type="predicted"/>
<comment type="caution">
    <text evidence="1">The sequence shown here is derived from an EMBL/GenBank/DDBJ whole genome shotgun (WGS) entry which is preliminary data.</text>
</comment>
<sequence>MPEYSCGNILSKHLSEYGAWPPGQKDPRTAFPPLPASDLAQEQFLFQNSERFPPHTELLDLLPIRTAPKAKDYTAFYPDWQQFNKVQTQTICGKRKRTGAGPEPKIEAAAKFCTRERGDSASSWAKGDSGRAVYTAPIQNLVESASRTGQKRLAHLRGGKDDVADSLARQGEKGLTGFLKAVGYITLLKTHAALRGVLTNALTEAGSAPANNKDSVSEFMSEKGQSLGSHHQFGQDVTKCPPGPALRQSYSRTWRLDGLDDAHNDVFEGRPISLTPGLVVWPNTRCGSDPVPVGGEL</sequence>
<evidence type="ECO:0000313" key="2">
    <source>
        <dbReference type="Proteomes" id="UP001283341"/>
    </source>
</evidence>
<dbReference type="EMBL" id="JAUEDM010000007">
    <property type="protein sequence ID" value="KAK3314246.1"/>
    <property type="molecule type" value="Genomic_DNA"/>
</dbReference>
<name>A0AAE0HWV4_9PEZI</name>
<dbReference type="AlphaFoldDB" id="A0AAE0HWV4"/>
<keyword evidence="2" id="KW-1185">Reference proteome</keyword>
<dbReference type="Proteomes" id="UP001283341">
    <property type="component" value="Unassembled WGS sequence"/>
</dbReference>
<evidence type="ECO:0000313" key="1">
    <source>
        <dbReference type="EMBL" id="KAK3314246.1"/>
    </source>
</evidence>
<organism evidence="1 2">
    <name type="scientific">Apodospora peruviana</name>
    <dbReference type="NCBI Taxonomy" id="516989"/>
    <lineage>
        <taxon>Eukaryota</taxon>
        <taxon>Fungi</taxon>
        <taxon>Dikarya</taxon>
        <taxon>Ascomycota</taxon>
        <taxon>Pezizomycotina</taxon>
        <taxon>Sordariomycetes</taxon>
        <taxon>Sordariomycetidae</taxon>
        <taxon>Sordariales</taxon>
        <taxon>Lasiosphaeriaceae</taxon>
        <taxon>Apodospora</taxon>
    </lineage>
</organism>
<accession>A0AAE0HWV4</accession>
<reference evidence="1" key="1">
    <citation type="journal article" date="2023" name="Mol. Phylogenet. Evol.">
        <title>Genome-scale phylogeny and comparative genomics of the fungal order Sordariales.</title>
        <authorList>
            <person name="Hensen N."/>
            <person name="Bonometti L."/>
            <person name="Westerberg I."/>
            <person name="Brannstrom I.O."/>
            <person name="Guillou S."/>
            <person name="Cros-Aarteil S."/>
            <person name="Calhoun S."/>
            <person name="Haridas S."/>
            <person name="Kuo A."/>
            <person name="Mondo S."/>
            <person name="Pangilinan J."/>
            <person name="Riley R."/>
            <person name="LaButti K."/>
            <person name="Andreopoulos B."/>
            <person name="Lipzen A."/>
            <person name="Chen C."/>
            <person name="Yan M."/>
            <person name="Daum C."/>
            <person name="Ng V."/>
            <person name="Clum A."/>
            <person name="Steindorff A."/>
            <person name="Ohm R.A."/>
            <person name="Martin F."/>
            <person name="Silar P."/>
            <person name="Natvig D.O."/>
            <person name="Lalanne C."/>
            <person name="Gautier V."/>
            <person name="Ament-Velasquez S.L."/>
            <person name="Kruys A."/>
            <person name="Hutchinson M.I."/>
            <person name="Powell A.J."/>
            <person name="Barry K."/>
            <person name="Miller A.N."/>
            <person name="Grigoriev I.V."/>
            <person name="Debuchy R."/>
            <person name="Gladieux P."/>
            <person name="Hiltunen Thoren M."/>
            <person name="Johannesson H."/>
        </authorList>
    </citation>
    <scope>NUCLEOTIDE SEQUENCE</scope>
    <source>
        <strain evidence="1">CBS 118394</strain>
    </source>
</reference>